<keyword evidence="4" id="KW-0732">Signal</keyword>
<dbReference type="OrthoDB" id="5948587at2759"/>
<evidence type="ECO:0000256" key="6">
    <source>
        <dbReference type="ARBA" id="ARBA00023157"/>
    </source>
</evidence>
<dbReference type="Gene3D" id="2.10.90.10">
    <property type="entry name" value="Cystine-knot cytokines"/>
    <property type="match status" value="1"/>
</dbReference>
<evidence type="ECO:0000313" key="13">
    <source>
        <dbReference type="WBParaSite" id="ACOC_0000596001-mRNA-1"/>
    </source>
</evidence>
<dbReference type="FunFam" id="2.10.90.10:FF:000012">
    <property type="entry name" value="Growth/differentiation factor 9 (Predicted)"/>
    <property type="match status" value="1"/>
</dbReference>
<keyword evidence="7" id="KW-0325">Glycoprotein</keyword>
<dbReference type="WBParaSite" id="ACOC_0000596001-mRNA-1">
    <property type="protein sequence ID" value="ACOC_0000596001-mRNA-1"/>
    <property type="gene ID" value="ACOC_0000596001"/>
</dbReference>
<dbReference type="Gene3D" id="2.60.120.970">
    <property type="match status" value="1"/>
</dbReference>
<keyword evidence="3" id="KW-0964">Secreted</keyword>
<dbReference type="STRING" id="334426.A0A0R3PM80"/>
<dbReference type="PANTHER" id="PTHR11848">
    <property type="entry name" value="TGF-BETA FAMILY"/>
    <property type="match status" value="1"/>
</dbReference>
<evidence type="ECO:0000256" key="4">
    <source>
        <dbReference type="ARBA" id="ARBA00022729"/>
    </source>
</evidence>
<organism evidence="13">
    <name type="scientific">Angiostrongylus costaricensis</name>
    <name type="common">Nematode worm</name>
    <dbReference type="NCBI Taxonomy" id="334426"/>
    <lineage>
        <taxon>Eukaryota</taxon>
        <taxon>Metazoa</taxon>
        <taxon>Ecdysozoa</taxon>
        <taxon>Nematoda</taxon>
        <taxon>Chromadorea</taxon>
        <taxon>Rhabditida</taxon>
        <taxon>Rhabditina</taxon>
        <taxon>Rhabditomorpha</taxon>
        <taxon>Strongyloidea</taxon>
        <taxon>Metastrongylidae</taxon>
        <taxon>Angiostrongylus</taxon>
    </lineage>
</organism>
<dbReference type="InterPro" id="IPR017948">
    <property type="entry name" value="TGFb_CS"/>
</dbReference>
<dbReference type="Proteomes" id="UP000267027">
    <property type="component" value="Unassembled WGS sequence"/>
</dbReference>
<dbReference type="EMBL" id="UYYA01003908">
    <property type="protein sequence ID" value="VDM57546.1"/>
    <property type="molecule type" value="Genomic_DNA"/>
</dbReference>
<comment type="subcellular location">
    <subcellularLocation>
        <location evidence="1">Secreted</location>
    </subcellularLocation>
</comment>
<gene>
    <name evidence="11" type="ORF">ACOC_LOCUS5961</name>
</gene>
<name>A0A0R3PM80_ANGCS</name>
<dbReference type="CDD" id="cd19378">
    <property type="entry name" value="TGF_beta_DAF7"/>
    <property type="match status" value="1"/>
</dbReference>
<dbReference type="InterPro" id="IPR029034">
    <property type="entry name" value="Cystine-knot_cytokine"/>
</dbReference>
<feature type="transmembrane region" description="Helical" evidence="9">
    <location>
        <begin position="12"/>
        <end position="41"/>
    </location>
</feature>
<evidence type="ECO:0000259" key="10">
    <source>
        <dbReference type="PROSITE" id="PS51362"/>
    </source>
</evidence>
<accession>A0A0R3PM80</accession>
<keyword evidence="5 8" id="KW-0339">Growth factor</keyword>
<feature type="domain" description="TGF-beta family profile" evidence="10">
    <location>
        <begin position="249"/>
        <end position="367"/>
    </location>
</feature>
<evidence type="ECO:0000313" key="12">
    <source>
        <dbReference type="Proteomes" id="UP000267027"/>
    </source>
</evidence>
<dbReference type="Pfam" id="PF00019">
    <property type="entry name" value="TGF_beta"/>
    <property type="match status" value="1"/>
</dbReference>
<sequence length="367" mass="41177">MELQLWLPQKGVFPCTVGLVMMMFRLFVGFGFTCVLVFLLFVDVHAQNCSDACLEQTARFRLEDIKSRLLESMGMREPPKIDAVELPPSAIKEIIEGMNEFDEIQDEEDAEKTFIMAVHPSGGHDTLIAQFPVSLTTMLRKVLSAYLHISLHVDEPLPEPVPVTIIVQEKLLNGKLGDVVATKNVEVQRSGNVVLELNSRDVERTEPILGLYVIGMLNGRNIVMHPREIRNSPNTMFMSLTLSSDSQSRRKRSPLVCKPEDHEPGCCLYDLTVDFQQMGWKFIIAPHKYNAYMCKGDCSVSHAHVSRSGHTRVAKTGIITRQDATGIQTMCCHPSEYDAVRMIYMNGDNQVTMARVPGMIARKCSCS</sequence>
<keyword evidence="12" id="KW-1185">Reference proteome</keyword>
<evidence type="ECO:0000256" key="7">
    <source>
        <dbReference type="ARBA" id="ARBA00023180"/>
    </source>
</evidence>
<dbReference type="InterPro" id="IPR015615">
    <property type="entry name" value="TGF-beta-rel"/>
</dbReference>
<evidence type="ECO:0000256" key="1">
    <source>
        <dbReference type="ARBA" id="ARBA00004613"/>
    </source>
</evidence>
<keyword evidence="6" id="KW-1015">Disulfide bond</keyword>
<keyword evidence="9" id="KW-1133">Transmembrane helix</keyword>
<protein>
    <submittedName>
        <fullName evidence="13">TGF_BETA_2 domain-containing protein</fullName>
    </submittedName>
</protein>
<dbReference type="SUPFAM" id="SSF57501">
    <property type="entry name" value="Cystine-knot cytokines"/>
    <property type="match status" value="1"/>
</dbReference>
<evidence type="ECO:0000256" key="5">
    <source>
        <dbReference type="ARBA" id="ARBA00023030"/>
    </source>
</evidence>
<dbReference type="PANTHER" id="PTHR11848:SF303">
    <property type="entry name" value="DAUER LARVA DEVELOPMENT REGULATORY GROWTH FACTOR DAF-7"/>
    <property type="match status" value="1"/>
</dbReference>
<dbReference type="GO" id="GO:0005615">
    <property type="term" value="C:extracellular space"/>
    <property type="evidence" value="ECO:0007669"/>
    <property type="project" value="TreeGrafter"/>
</dbReference>
<dbReference type="SMART" id="SM00204">
    <property type="entry name" value="TGFB"/>
    <property type="match status" value="1"/>
</dbReference>
<dbReference type="InterPro" id="IPR001839">
    <property type="entry name" value="TGF-b_C"/>
</dbReference>
<reference evidence="13" key="1">
    <citation type="submission" date="2017-02" db="UniProtKB">
        <authorList>
            <consortium name="WormBaseParasite"/>
        </authorList>
    </citation>
    <scope>IDENTIFICATION</scope>
</reference>
<keyword evidence="9" id="KW-0812">Transmembrane</keyword>
<proteinExistence type="inferred from homology"/>
<evidence type="ECO:0000313" key="11">
    <source>
        <dbReference type="EMBL" id="VDM57546.1"/>
    </source>
</evidence>
<evidence type="ECO:0000256" key="9">
    <source>
        <dbReference type="SAM" id="Phobius"/>
    </source>
</evidence>
<dbReference type="PROSITE" id="PS00250">
    <property type="entry name" value="TGF_BETA_1"/>
    <property type="match status" value="1"/>
</dbReference>
<evidence type="ECO:0000256" key="8">
    <source>
        <dbReference type="RuleBase" id="RU000354"/>
    </source>
</evidence>
<evidence type="ECO:0000256" key="3">
    <source>
        <dbReference type="ARBA" id="ARBA00022525"/>
    </source>
</evidence>
<dbReference type="GO" id="GO:0005125">
    <property type="term" value="F:cytokine activity"/>
    <property type="evidence" value="ECO:0007669"/>
    <property type="project" value="TreeGrafter"/>
</dbReference>
<dbReference type="GO" id="GO:0008083">
    <property type="term" value="F:growth factor activity"/>
    <property type="evidence" value="ECO:0007669"/>
    <property type="project" value="UniProtKB-KW"/>
</dbReference>
<dbReference type="PROSITE" id="PS51362">
    <property type="entry name" value="TGF_BETA_2"/>
    <property type="match status" value="1"/>
</dbReference>
<comment type="similarity">
    <text evidence="2 8">Belongs to the TGF-beta family.</text>
</comment>
<dbReference type="AlphaFoldDB" id="A0A0R3PM80"/>
<evidence type="ECO:0000256" key="2">
    <source>
        <dbReference type="ARBA" id="ARBA00006656"/>
    </source>
</evidence>
<reference evidence="11 12" key="2">
    <citation type="submission" date="2018-11" db="EMBL/GenBank/DDBJ databases">
        <authorList>
            <consortium name="Pathogen Informatics"/>
        </authorList>
    </citation>
    <scope>NUCLEOTIDE SEQUENCE [LARGE SCALE GENOMIC DNA]</scope>
    <source>
        <strain evidence="11 12">Costa Rica</strain>
    </source>
</reference>
<keyword evidence="9" id="KW-0472">Membrane</keyword>
<dbReference type="OMA" id="TEQCASC"/>